<comment type="caution">
    <text evidence="1">The sequence shown here is derived from an EMBL/GenBank/DDBJ whole genome shotgun (WGS) entry which is preliminary data.</text>
</comment>
<proteinExistence type="predicted"/>
<reference evidence="1" key="1">
    <citation type="submission" date="2021-01" db="EMBL/GenBank/DDBJ databases">
        <title>Adiantum capillus-veneris genome.</title>
        <authorList>
            <person name="Fang Y."/>
            <person name="Liao Q."/>
        </authorList>
    </citation>
    <scope>NUCLEOTIDE SEQUENCE</scope>
    <source>
        <strain evidence="1">H3</strain>
        <tissue evidence="1">Leaf</tissue>
    </source>
</reference>
<dbReference type="Proteomes" id="UP000886520">
    <property type="component" value="Chromosome 7"/>
</dbReference>
<dbReference type="AlphaFoldDB" id="A0A9D4V1R2"/>
<protein>
    <submittedName>
        <fullName evidence="1">Uncharacterized protein</fullName>
    </submittedName>
</protein>
<evidence type="ECO:0000313" key="1">
    <source>
        <dbReference type="EMBL" id="KAI5077412.1"/>
    </source>
</evidence>
<dbReference type="EMBL" id="JABFUD020000007">
    <property type="protein sequence ID" value="KAI5077412.1"/>
    <property type="molecule type" value="Genomic_DNA"/>
</dbReference>
<evidence type="ECO:0000313" key="2">
    <source>
        <dbReference type="Proteomes" id="UP000886520"/>
    </source>
</evidence>
<organism evidence="1 2">
    <name type="scientific">Adiantum capillus-veneris</name>
    <name type="common">Maidenhair fern</name>
    <dbReference type="NCBI Taxonomy" id="13818"/>
    <lineage>
        <taxon>Eukaryota</taxon>
        <taxon>Viridiplantae</taxon>
        <taxon>Streptophyta</taxon>
        <taxon>Embryophyta</taxon>
        <taxon>Tracheophyta</taxon>
        <taxon>Polypodiopsida</taxon>
        <taxon>Polypodiidae</taxon>
        <taxon>Polypodiales</taxon>
        <taxon>Pteridineae</taxon>
        <taxon>Pteridaceae</taxon>
        <taxon>Vittarioideae</taxon>
        <taxon>Adiantum</taxon>
    </lineage>
</organism>
<name>A0A9D4V1R2_ADICA</name>
<gene>
    <name evidence="1" type="ORF">GOP47_0007236</name>
</gene>
<sequence length="90" mass="10106">MSRCSAYAENEGNRPPALPLHSSFLLPTWAFACVQRFFTKCFAPQFTCLPNNDPAAIIHFPARLHAFKSLASCCRKEALDLTELGCRLHH</sequence>
<keyword evidence="2" id="KW-1185">Reference proteome</keyword>
<accession>A0A9D4V1R2</accession>
<dbReference type="PROSITE" id="PS51257">
    <property type="entry name" value="PROKAR_LIPOPROTEIN"/>
    <property type="match status" value="1"/>
</dbReference>